<dbReference type="InterPro" id="IPR036388">
    <property type="entry name" value="WH-like_DNA-bd_sf"/>
</dbReference>
<evidence type="ECO:0000313" key="6">
    <source>
        <dbReference type="EMBL" id="SHI42572.1"/>
    </source>
</evidence>
<reference evidence="6 7" key="1">
    <citation type="submission" date="2016-11" db="EMBL/GenBank/DDBJ databases">
        <authorList>
            <person name="Jaros S."/>
            <person name="Januszkiewicz K."/>
            <person name="Wedrychowicz H."/>
        </authorList>
    </citation>
    <scope>NUCLEOTIDE SEQUENCE [LARGE SCALE GENOMIC DNA]</scope>
    <source>
        <strain evidence="6 7">DSM 100565</strain>
    </source>
</reference>
<dbReference type="OrthoDB" id="9813056at2"/>
<feature type="domain" description="HTH lysR-type" evidence="5">
    <location>
        <begin position="2"/>
        <end position="59"/>
    </location>
</feature>
<dbReference type="PANTHER" id="PTHR30537:SF5">
    <property type="entry name" value="HTH-TYPE TRANSCRIPTIONAL ACTIVATOR TTDR-RELATED"/>
    <property type="match status" value="1"/>
</dbReference>
<keyword evidence="2" id="KW-0805">Transcription regulation</keyword>
<dbReference type="Pfam" id="PF03466">
    <property type="entry name" value="LysR_substrate"/>
    <property type="match status" value="1"/>
</dbReference>
<dbReference type="Gene3D" id="1.10.10.10">
    <property type="entry name" value="Winged helix-like DNA-binding domain superfamily/Winged helix DNA-binding domain"/>
    <property type="match status" value="1"/>
</dbReference>
<dbReference type="Gene3D" id="3.40.190.290">
    <property type="match status" value="1"/>
</dbReference>
<dbReference type="InterPro" id="IPR000847">
    <property type="entry name" value="LysR_HTH_N"/>
</dbReference>
<dbReference type="FunFam" id="1.10.10.10:FF:000001">
    <property type="entry name" value="LysR family transcriptional regulator"/>
    <property type="match status" value="1"/>
</dbReference>
<dbReference type="Pfam" id="PF00126">
    <property type="entry name" value="HTH_1"/>
    <property type="match status" value="1"/>
</dbReference>
<evidence type="ECO:0000259" key="5">
    <source>
        <dbReference type="PROSITE" id="PS50931"/>
    </source>
</evidence>
<dbReference type="STRING" id="1447782.SAMN05444417_0731"/>
<dbReference type="InterPro" id="IPR005119">
    <property type="entry name" value="LysR_subst-bd"/>
</dbReference>
<dbReference type="EMBL" id="FQYO01000001">
    <property type="protein sequence ID" value="SHI42572.1"/>
    <property type="molecule type" value="Genomic_DNA"/>
</dbReference>
<dbReference type="RefSeq" id="WP_073326421.1">
    <property type="nucleotide sequence ID" value="NZ_FQYO01000001.1"/>
</dbReference>
<name>A0A1M6B1G1_9RHOB</name>
<organism evidence="6 7">
    <name type="scientific">Wenxinia saemankumensis</name>
    <dbReference type="NCBI Taxonomy" id="1447782"/>
    <lineage>
        <taxon>Bacteria</taxon>
        <taxon>Pseudomonadati</taxon>
        <taxon>Pseudomonadota</taxon>
        <taxon>Alphaproteobacteria</taxon>
        <taxon>Rhodobacterales</taxon>
        <taxon>Roseobacteraceae</taxon>
        <taxon>Wenxinia</taxon>
    </lineage>
</organism>
<dbReference type="GO" id="GO:0006351">
    <property type="term" value="P:DNA-templated transcription"/>
    <property type="evidence" value="ECO:0007669"/>
    <property type="project" value="TreeGrafter"/>
</dbReference>
<comment type="similarity">
    <text evidence="1">Belongs to the LysR transcriptional regulatory family.</text>
</comment>
<evidence type="ECO:0000256" key="1">
    <source>
        <dbReference type="ARBA" id="ARBA00009437"/>
    </source>
</evidence>
<proteinExistence type="inferred from homology"/>
<dbReference type="SUPFAM" id="SSF53850">
    <property type="entry name" value="Periplasmic binding protein-like II"/>
    <property type="match status" value="1"/>
</dbReference>
<dbReference type="PANTHER" id="PTHR30537">
    <property type="entry name" value="HTH-TYPE TRANSCRIPTIONAL REGULATOR"/>
    <property type="match status" value="1"/>
</dbReference>
<evidence type="ECO:0000256" key="2">
    <source>
        <dbReference type="ARBA" id="ARBA00023015"/>
    </source>
</evidence>
<dbReference type="GO" id="GO:0043565">
    <property type="term" value="F:sequence-specific DNA binding"/>
    <property type="evidence" value="ECO:0007669"/>
    <property type="project" value="TreeGrafter"/>
</dbReference>
<accession>A0A1M6B1G1</accession>
<evidence type="ECO:0000256" key="3">
    <source>
        <dbReference type="ARBA" id="ARBA00023125"/>
    </source>
</evidence>
<protein>
    <submittedName>
        <fullName evidence="6">Transcriptional regulator, LysR family</fullName>
    </submittedName>
</protein>
<dbReference type="SUPFAM" id="SSF46785">
    <property type="entry name" value="Winged helix' DNA-binding domain"/>
    <property type="match status" value="1"/>
</dbReference>
<dbReference type="InterPro" id="IPR058163">
    <property type="entry name" value="LysR-type_TF_proteobact-type"/>
</dbReference>
<sequence length="301" mass="32193">MPDLRSIRVFLQVAEGRSFAGAARALAMTPASVTRIVARLEEDLGQQLLVRTSRRVAPTAAGARVAARYAPILAEFDAASAELERALRPDRGTLSISVPMSFGQQTMPGLIAAFRLAFPNVRLRVNLADRLIDILGEGVDLAIRISAPPTDRSTIWRRICAIPRHVVAAPSLFDRAPRPGAPGDLDPALCLSYGADGTAERWSFAREGGTVAVTAGSGIVCNNGDVLLALAASGAGMTLLPDFLTEGARRDGTVETVLPDWESAPLSLGIFYPPYDELPPLVATFTDFFEAYLRDRAGFAF</sequence>
<dbReference type="InterPro" id="IPR036390">
    <property type="entry name" value="WH_DNA-bd_sf"/>
</dbReference>
<dbReference type="Proteomes" id="UP000184292">
    <property type="component" value="Unassembled WGS sequence"/>
</dbReference>
<dbReference type="CDD" id="cd08422">
    <property type="entry name" value="PBP2_CrgA_like"/>
    <property type="match status" value="1"/>
</dbReference>
<gene>
    <name evidence="6" type="ORF">SAMN05444417_0731</name>
</gene>
<keyword evidence="4" id="KW-0804">Transcription</keyword>
<dbReference type="PROSITE" id="PS50931">
    <property type="entry name" value="HTH_LYSR"/>
    <property type="match status" value="1"/>
</dbReference>
<dbReference type="GO" id="GO:0003700">
    <property type="term" value="F:DNA-binding transcription factor activity"/>
    <property type="evidence" value="ECO:0007669"/>
    <property type="project" value="InterPro"/>
</dbReference>
<dbReference type="AlphaFoldDB" id="A0A1M6B1G1"/>
<evidence type="ECO:0000313" key="7">
    <source>
        <dbReference type="Proteomes" id="UP000184292"/>
    </source>
</evidence>
<keyword evidence="7" id="KW-1185">Reference proteome</keyword>
<keyword evidence="3" id="KW-0238">DNA-binding</keyword>
<evidence type="ECO:0000256" key="4">
    <source>
        <dbReference type="ARBA" id="ARBA00023163"/>
    </source>
</evidence>